<comment type="caution">
    <text evidence="2">The sequence shown here is derived from an EMBL/GenBank/DDBJ whole genome shotgun (WGS) entry which is preliminary data.</text>
</comment>
<organism evidence="2 3">
    <name type="scientific">Streptomyces flavotricini</name>
    <dbReference type="NCBI Taxonomy" id="66888"/>
    <lineage>
        <taxon>Bacteria</taxon>
        <taxon>Bacillati</taxon>
        <taxon>Actinomycetota</taxon>
        <taxon>Actinomycetes</taxon>
        <taxon>Kitasatosporales</taxon>
        <taxon>Streptomycetaceae</taxon>
        <taxon>Streptomyces</taxon>
    </lineage>
</organism>
<accession>A0ABS8DXG1</accession>
<proteinExistence type="predicted"/>
<sequence>MRSRVIAVMAAAVAATAALAQPAHAAPLVDGVYRFAALSDGKCLVWPKTHASIGMVSLGACTDNASTSANWQVRQRPNGTMEVSTPGSNPRTCLKLTDDYRVMVNDCADKYSEWTVSYGSAGPGSVVWADIEHTPSDHSGSWGKLVDNPNVTGRIVVRQAPIEPHYWALQQVS</sequence>
<protein>
    <recommendedName>
        <fullName evidence="4">Ricin B lectin domain-containing protein</fullName>
    </recommendedName>
</protein>
<evidence type="ECO:0008006" key="4">
    <source>
        <dbReference type="Google" id="ProtNLM"/>
    </source>
</evidence>
<gene>
    <name evidence="2" type="ORF">K7B10_00515</name>
</gene>
<dbReference type="PROSITE" id="PS50231">
    <property type="entry name" value="RICIN_B_LECTIN"/>
    <property type="match status" value="1"/>
</dbReference>
<name>A0ABS8DXG1_9ACTN</name>
<dbReference type="EMBL" id="JAINUL010000001">
    <property type="protein sequence ID" value="MCC0093308.1"/>
    <property type="molecule type" value="Genomic_DNA"/>
</dbReference>
<dbReference type="Proteomes" id="UP001520654">
    <property type="component" value="Unassembled WGS sequence"/>
</dbReference>
<feature type="signal peptide" evidence="1">
    <location>
        <begin position="1"/>
        <end position="25"/>
    </location>
</feature>
<keyword evidence="1" id="KW-0732">Signal</keyword>
<evidence type="ECO:0000256" key="1">
    <source>
        <dbReference type="SAM" id="SignalP"/>
    </source>
</evidence>
<reference evidence="2 3" key="1">
    <citation type="submission" date="2021-08" db="EMBL/GenBank/DDBJ databases">
        <title>Genomic Architecture of Streptomyces flavotricini NGL1 and Streptomyces erythrochromogenes HMS4 With Differential Plant Beneficial attributes and laccase production capabilities.</title>
        <authorList>
            <person name="Salwan R."/>
            <person name="Kaur R."/>
            <person name="Sharma V."/>
        </authorList>
    </citation>
    <scope>NUCLEOTIDE SEQUENCE [LARGE SCALE GENOMIC DNA]</scope>
    <source>
        <strain evidence="2 3">NGL1</strain>
    </source>
</reference>
<evidence type="ECO:0000313" key="2">
    <source>
        <dbReference type="EMBL" id="MCC0093308.1"/>
    </source>
</evidence>
<feature type="chain" id="PRO_5045837331" description="Ricin B lectin domain-containing protein" evidence="1">
    <location>
        <begin position="26"/>
        <end position="173"/>
    </location>
</feature>
<evidence type="ECO:0000313" key="3">
    <source>
        <dbReference type="Proteomes" id="UP001520654"/>
    </source>
</evidence>
<dbReference type="RefSeq" id="WP_229333965.1">
    <property type="nucleotide sequence ID" value="NZ_JAINUL010000001.1"/>
</dbReference>
<keyword evidence="3" id="KW-1185">Reference proteome</keyword>